<dbReference type="AlphaFoldDB" id="A0A327Q864"/>
<organism evidence="3 4">
    <name type="scientific">Chitinophaga skermanii</name>
    <dbReference type="NCBI Taxonomy" id="331697"/>
    <lineage>
        <taxon>Bacteria</taxon>
        <taxon>Pseudomonadati</taxon>
        <taxon>Bacteroidota</taxon>
        <taxon>Chitinophagia</taxon>
        <taxon>Chitinophagales</taxon>
        <taxon>Chitinophagaceae</taxon>
        <taxon>Chitinophaga</taxon>
    </lineage>
</organism>
<feature type="signal peptide" evidence="2">
    <location>
        <begin position="1"/>
        <end position="20"/>
    </location>
</feature>
<sequence>MRFVLFLLLVCVFPASALFAQQKTYDFNPRCQEAYDAIMQLRLGTGKALLEAEKRENPNNLIPYFLDNYCDFFPLFFNEDPAEYNSKKQLRAERISKMQEGPSESPYYLYTQAAIKFQWALVRVKFGEKWDATWEIRRAYQQFKDNNRKFPSFLPNTMMIGTMQTVFGTIPEGYKWITNILGLKGSIKTGMQNMNNFVNSQAPTAVIFKEESYYYYCYLKLFIENKPEELWQFIQQRQLDTKHNYLFALMVANLSMNNQKAAQGLEVLANRVPSNEYTDLYYQYYLAGVMRLDHLDDSAVVYFDKFLRNFKGKFYVKEALQRMSWAYYIKGNQDMANKYRQMILNRGNTETDADKQALKDAKSGKWPNVTLLKARLLSDGGYFNEALQLLQTKKAADFSTISEQLEYAYRLGRIYDDIGNDDQAIRMYQVTMRLGANRPEYFAARSALQMGYIYEKRKDKDKAIECFNACLDMEGHDYKNSLDQRAKAGLLRVNGG</sequence>
<dbReference type="Pfam" id="PF13176">
    <property type="entry name" value="TPR_7"/>
    <property type="match status" value="1"/>
</dbReference>
<keyword evidence="4" id="KW-1185">Reference proteome</keyword>
<evidence type="ECO:0000256" key="1">
    <source>
        <dbReference type="PROSITE-ProRule" id="PRU00339"/>
    </source>
</evidence>
<evidence type="ECO:0000313" key="4">
    <source>
        <dbReference type="Proteomes" id="UP000249547"/>
    </source>
</evidence>
<gene>
    <name evidence="3" type="ORF">LX64_04445</name>
</gene>
<evidence type="ECO:0000313" key="3">
    <source>
        <dbReference type="EMBL" id="RAI99891.1"/>
    </source>
</evidence>
<keyword evidence="1" id="KW-0802">TPR repeat</keyword>
<feature type="repeat" description="TPR" evidence="1">
    <location>
        <begin position="405"/>
        <end position="438"/>
    </location>
</feature>
<evidence type="ECO:0000256" key="2">
    <source>
        <dbReference type="SAM" id="SignalP"/>
    </source>
</evidence>
<dbReference type="EMBL" id="QLLL01000009">
    <property type="protein sequence ID" value="RAI99891.1"/>
    <property type="molecule type" value="Genomic_DNA"/>
</dbReference>
<dbReference type="Gene3D" id="1.25.40.10">
    <property type="entry name" value="Tetratricopeptide repeat domain"/>
    <property type="match status" value="2"/>
</dbReference>
<dbReference type="InterPro" id="IPR019734">
    <property type="entry name" value="TPR_rpt"/>
</dbReference>
<name>A0A327Q864_9BACT</name>
<proteinExistence type="predicted"/>
<feature type="chain" id="PRO_5016467309" evidence="2">
    <location>
        <begin position="21"/>
        <end position="496"/>
    </location>
</feature>
<protein>
    <submittedName>
        <fullName evidence="3">Tetratricopeptide repeat protein</fullName>
    </submittedName>
</protein>
<dbReference type="RefSeq" id="WP_111599833.1">
    <property type="nucleotide sequence ID" value="NZ_QLLL01000009.1"/>
</dbReference>
<dbReference type="PROSITE" id="PS50005">
    <property type="entry name" value="TPR"/>
    <property type="match status" value="2"/>
</dbReference>
<dbReference type="InterPro" id="IPR011990">
    <property type="entry name" value="TPR-like_helical_dom_sf"/>
</dbReference>
<dbReference type="Pfam" id="PF13181">
    <property type="entry name" value="TPR_8"/>
    <property type="match status" value="1"/>
</dbReference>
<accession>A0A327Q864</accession>
<dbReference type="SMART" id="SM00028">
    <property type="entry name" value="TPR"/>
    <property type="match status" value="2"/>
</dbReference>
<feature type="repeat" description="TPR" evidence="1">
    <location>
        <begin position="444"/>
        <end position="477"/>
    </location>
</feature>
<reference evidence="3 4" key="1">
    <citation type="submission" date="2018-06" db="EMBL/GenBank/DDBJ databases">
        <title>Genomic Encyclopedia of Archaeal and Bacterial Type Strains, Phase II (KMG-II): from individual species to whole genera.</title>
        <authorList>
            <person name="Goeker M."/>
        </authorList>
    </citation>
    <scope>NUCLEOTIDE SEQUENCE [LARGE SCALE GENOMIC DNA]</scope>
    <source>
        <strain evidence="3 4">DSM 23857</strain>
    </source>
</reference>
<comment type="caution">
    <text evidence="3">The sequence shown here is derived from an EMBL/GenBank/DDBJ whole genome shotgun (WGS) entry which is preliminary data.</text>
</comment>
<dbReference type="OrthoDB" id="1466726at2"/>
<dbReference type="SUPFAM" id="SSF48452">
    <property type="entry name" value="TPR-like"/>
    <property type="match status" value="1"/>
</dbReference>
<dbReference type="Proteomes" id="UP000249547">
    <property type="component" value="Unassembled WGS sequence"/>
</dbReference>
<keyword evidence="2" id="KW-0732">Signal</keyword>